<keyword evidence="2" id="KW-1185">Reference proteome</keyword>
<dbReference type="STRING" id="1447872.A0A1J9QF02"/>
<evidence type="ECO:0000313" key="2">
    <source>
        <dbReference type="Proteomes" id="UP000182235"/>
    </source>
</evidence>
<accession>A0A1J9QF02</accession>
<dbReference type="AlphaFoldDB" id="A0A1J9QF02"/>
<gene>
    <name evidence="1" type="ORF">AJ78_04974</name>
</gene>
<dbReference type="OrthoDB" id="3639251at2759"/>
<organism evidence="1 2">
    <name type="scientific">Emergomyces pasteurianus Ep9510</name>
    <dbReference type="NCBI Taxonomy" id="1447872"/>
    <lineage>
        <taxon>Eukaryota</taxon>
        <taxon>Fungi</taxon>
        <taxon>Dikarya</taxon>
        <taxon>Ascomycota</taxon>
        <taxon>Pezizomycotina</taxon>
        <taxon>Eurotiomycetes</taxon>
        <taxon>Eurotiomycetidae</taxon>
        <taxon>Onygenales</taxon>
        <taxon>Ajellomycetaceae</taxon>
        <taxon>Emergomyces</taxon>
    </lineage>
</organism>
<dbReference type="EMBL" id="LGRN01000202">
    <property type="protein sequence ID" value="OJD14719.1"/>
    <property type="molecule type" value="Genomic_DNA"/>
</dbReference>
<protein>
    <submittedName>
        <fullName evidence="1">Uncharacterized protein</fullName>
    </submittedName>
</protein>
<proteinExistence type="predicted"/>
<reference evidence="1 2" key="1">
    <citation type="submission" date="2015-07" db="EMBL/GenBank/DDBJ databases">
        <title>Emmonsia species relationships and genome sequence.</title>
        <authorList>
            <consortium name="The Broad Institute Genomics Platform"/>
            <person name="Cuomo C.A."/>
            <person name="Munoz J.F."/>
            <person name="Imamovic A."/>
            <person name="Priest M.E."/>
            <person name="Young S."/>
            <person name="Clay O.K."/>
            <person name="McEwen J.G."/>
        </authorList>
    </citation>
    <scope>NUCLEOTIDE SEQUENCE [LARGE SCALE GENOMIC DNA]</scope>
    <source>
        <strain evidence="1 2">UAMH 9510</strain>
    </source>
</reference>
<comment type="caution">
    <text evidence="1">The sequence shown here is derived from an EMBL/GenBank/DDBJ whole genome shotgun (WGS) entry which is preliminary data.</text>
</comment>
<sequence length="89" mass="9891">MSAEKNEPRDMAAAKPGDDFVLEKASADVDVDVDEEFSYAEQRKIIHRVDRRLLIPLGLAQCIAVIDRTNTGIALIMGMREALELDVGY</sequence>
<evidence type="ECO:0000313" key="1">
    <source>
        <dbReference type="EMBL" id="OJD14719.1"/>
    </source>
</evidence>
<name>A0A1J9QF02_9EURO</name>
<dbReference type="VEuPathDB" id="FungiDB:AJ78_04974"/>
<dbReference type="Proteomes" id="UP000182235">
    <property type="component" value="Unassembled WGS sequence"/>
</dbReference>